<dbReference type="RefSeq" id="WP_150233922.1">
    <property type="nucleotide sequence ID" value="NZ_BNBE01000004.1"/>
</dbReference>
<dbReference type="SUPFAM" id="SSF102588">
    <property type="entry name" value="LmbE-like"/>
    <property type="match status" value="1"/>
</dbReference>
<organism evidence="2 3">
    <name type="scientific">Streptomyces filamentosus</name>
    <name type="common">Streptomyces roseosporus</name>
    <dbReference type="NCBI Taxonomy" id="67294"/>
    <lineage>
        <taxon>Bacteria</taxon>
        <taxon>Bacillati</taxon>
        <taxon>Actinomycetota</taxon>
        <taxon>Actinomycetes</taxon>
        <taxon>Kitasatosporales</taxon>
        <taxon>Streptomycetaceae</taxon>
        <taxon>Streptomyces</taxon>
    </lineage>
</organism>
<reference evidence="2" key="2">
    <citation type="submission" date="2020-09" db="EMBL/GenBank/DDBJ databases">
        <authorList>
            <person name="Sun Q."/>
            <person name="Ohkuma M."/>
        </authorList>
    </citation>
    <scope>NUCLEOTIDE SEQUENCE</scope>
    <source>
        <strain evidence="2">JCM 4122</strain>
    </source>
</reference>
<dbReference type="GO" id="GO:0016811">
    <property type="term" value="F:hydrolase activity, acting on carbon-nitrogen (but not peptide) bonds, in linear amides"/>
    <property type="evidence" value="ECO:0007669"/>
    <property type="project" value="TreeGrafter"/>
</dbReference>
<dbReference type="GeneID" id="95662434"/>
<comment type="caution">
    <text evidence="2">The sequence shown here is derived from an EMBL/GenBank/DDBJ whole genome shotgun (WGS) entry which is preliminary data.</text>
</comment>
<proteinExistence type="predicted"/>
<dbReference type="InterPro" id="IPR003737">
    <property type="entry name" value="GlcNAc_PI_deacetylase-related"/>
</dbReference>
<dbReference type="Gene3D" id="3.40.50.10320">
    <property type="entry name" value="LmbE-like"/>
    <property type="match status" value="1"/>
</dbReference>
<evidence type="ECO:0000256" key="1">
    <source>
        <dbReference type="ARBA" id="ARBA00022833"/>
    </source>
</evidence>
<accession>A0A919BXH1</accession>
<dbReference type="PANTHER" id="PTHR12993">
    <property type="entry name" value="N-ACETYLGLUCOSAMINYL-PHOSPHATIDYLINOSITOL DE-N-ACETYLASE-RELATED"/>
    <property type="match status" value="1"/>
</dbReference>
<dbReference type="AlphaFoldDB" id="A0A919BXH1"/>
<evidence type="ECO:0000313" key="3">
    <source>
        <dbReference type="Proteomes" id="UP000632849"/>
    </source>
</evidence>
<dbReference type="Pfam" id="PF02585">
    <property type="entry name" value="PIG-L"/>
    <property type="match status" value="1"/>
</dbReference>
<sequence length="366" mass="39023">MSEIFDSSEATDPGGAVPVPLAGTHVLLGERDPGTAERLAAALREHGASSVHVVDSPEAFLRAGGAPPAPVRFWDAAVWYSGFGGGEGSLGPFLEEWRARHPGIPVVVTDDAPSARLAVAALRGRAADLVERSDPDGLAVAVARAVAERADPLGVEGSGQGSLRMLVVGAHPDDVEIGLGGTIHRRAHSGWEVTVLTMSGGGNGGDPALRRKEAHRAAEVLGARLLMEDLPDGSMADDRSTVEAVERVVAEVAPDVVVVHSESDTHQDHRAVHRATLVACRKVARLACYQSPSATVAYRPNRFIELSEVDVEAKLAAIAAHHSQAASRWYLDEDLLRSTARYWGRFSQTRYAEPLELVHERNPLLF</sequence>
<reference evidence="2" key="1">
    <citation type="journal article" date="2014" name="Int. J. Syst. Evol. Microbiol.">
        <title>Complete genome sequence of Corynebacterium casei LMG S-19264T (=DSM 44701T), isolated from a smear-ripened cheese.</title>
        <authorList>
            <consortium name="US DOE Joint Genome Institute (JGI-PGF)"/>
            <person name="Walter F."/>
            <person name="Albersmeier A."/>
            <person name="Kalinowski J."/>
            <person name="Ruckert C."/>
        </authorList>
    </citation>
    <scope>NUCLEOTIDE SEQUENCE</scope>
    <source>
        <strain evidence="2">JCM 4122</strain>
    </source>
</reference>
<keyword evidence="1" id="KW-0862">Zinc</keyword>
<dbReference type="EMBL" id="BNBE01000004">
    <property type="protein sequence ID" value="GHG26348.1"/>
    <property type="molecule type" value="Genomic_DNA"/>
</dbReference>
<dbReference type="Proteomes" id="UP000632849">
    <property type="component" value="Unassembled WGS sequence"/>
</dbReference>
<protein>
    <submittedName>
        <fullName evidence="2">Uncharacterized protein</fullName>
    </submittedName>
</protein>
<evidence type="ECO:0000313" key="2">
    <source>
        <dbReference type="EMBL" id="GHG26348.1"/>
    </source>
</evidence>
<dbReference type="GO" id="GO:0016137">
    <property type="term" value="P:glycoside metabolic process"/>
    <property type="evidence" value="ECO:0007669"/>
    <property type="project" value="UniProtKB-ARBA"/>
</dbReference>
<gene>
    <name evidence="2" type="ORF">GCM10017667_73390</name>
</gene>
<keyword evidence="3" id="KW-1185">Reference proteome</keyword>
<dbReference type="PANTHER" id="PTHR12993:SF30">
    <property type="entry name" value="N-ACETYL-ALPHA-D-GLUCOSAMINYL L-MALATE DEACETYLASE 1"/>
    <property type="match status" value="1"/>
</dbReference>
<dbReference type="InterPro" id="IPR024078">
    <property type="entry name" value="LmbE-like_dom_sf"/>
</dbReference>
<name>A0A919BXH1_STRFL</name>